<keyword evidence="1" id="KW-0472">Membrane</keyword>
<dbReference type="EMBL" id="PQFF01000285">
    <property type="protein sequence ID" value="RHZ65784.1"/>
    <property type="molecule type" value="Genomic_DNA"/>
</dbReference>
<evidence type="ECO:0000313" key="3">
    <source>
        <dbReference type="Proteomes" id="UP000266861"/>
    </source>
</evidence>
<keyword evidence="3" id="KW-1185">Reference proteome</keyword>
<accession>A0A397HX55</accession>
<dbReference type="Proteomes" id="UP000266861">
    <property type="component" value="Unassembled WGS sequence"/>
</dbReference>
<evidence type="ECO:0000313" key="2">
    <source>
        <dbReference type="EMBL" id="RHZ65784.1"/>
    </source>
</evidence>
<dbReference type="AlphaFoldDB" id="A0A397HX55"/>
<sequence>MYFPWKKLYPVTAGGSVFITVCHNTYGNHIRHQTFITHPVKTTREFDHPSPVQDFIPGQHYKIFKIDGCNVLKFCYYLYIIIFILCKIKIKCK</sequence>
<keyword evidence="1" id="KW-0812">Transmembrane</keyword>
<gene>
    <name evidence="2" type="ORF">Glove_311g55</name>
</gene>
<reference evidence="2 3" key="1">
    <citation type="submission" date="2018-08" db="EMBL/GenBank/DDBJ databases">
        <title>Genome and evolution of the arbuscular mycorrhizal fungus Diversispora epigaea (formerly Glomus versiforme) and its bacterial endosymbionts.</title>
        <authorList>
            <person name="Sun X."/>
            <person name="Fei Z."/>
            <person name="Harrison M."/>
        </authorList>
    </citation>
    <scope>NUCLEOTIDE SEQUENCE [LARGE SCALE GENOMIC DNA]</scope>
    <source>
        <strain evidence="2 3">IT104</strain>
    </source>
</reference>
<name>A0A397HX55_9GLOM</name>
<protein>
    <submittedName>
        <fullName evidence="2">Uncharacterized protein</fullName>
    </submittedName>
</protein>
<comment type="caution">
    <text evidence="2">The sequence shown here is derived from an EMBL/GenBank/DDBJ whole genome shotgun (WGS) entry which is preliminary data.</text>
</comment>
<organism evidence="2 3">
    <name type="scientific">Diversispora epigaea</name>
    <dbReference type="NCBI Taxonomy" id="1348612"/>
    <lineage>
        <taxon>Eukaryota</taxon>
        <taxon>Fungi</taxon>
        <taxon>Fungi incertae sedis</taxon>
        <taxon>Mucoromycota</taxon>
        <taxon>Glomeromycotina</taxon>
        <taxon>Glomeromycetes</taxon>
        <taxon>Diversisporales</taxon>
        <taxon>Diversisporaceae</taxon>
        <taxon>Diversispora</taxon>
    </lineage>
</organism>
<feature type="transmembrane region" description="Helical" evidence="1">
    <location>
        <begin position="71"/>
        <end position="90"/>
    </location>
</feature>
<proteinExistence type="predicted"/>
<keyword evidence="1" id="KW-1133">Transmembrane helix</keyword>
<evidence type="ECO:0000256" key="1">
    <source>
        <dbReference type="SAM" id="Phobius"/>
    </source>
</evidence>